<name>A0ABT2AN71_9BURK</name>
<dbReference type="EMBL" id="JANUHA010000010">
    <property type="protein sequence ID" value="MCS0597670.1"/>
    <property type="molecule type" value="Genomic_DNA"/>
</dbReference>
<accession>A0ABT2AN71</accession>
<reference evidence="2 3" key="1">
    <citation type="submission" date="2022-08" db="EMBL/GenBank/DDBJ databases">
        <title>Reclassification of Massilia species as members of the genera Telluria, Duganella, Pseudoduganella, Mokoshia gen. nov. and Zemynaea gen. nov. using orthogonal and non-orthogonal genome-based approaches.</title>
        <authorList>
            <person name="Bowman J.P."/>
        </authorList>
    </citation>
    <scope>NUCLEOTIDE SEQUENCE [LARGE SCALE GENOMIC DNA]</scope>
    <source>
        <strain evidence="2 3">JCM 31661</strain>
    </source>
</reference>
<keyword evidence="3" id="KW-1185">Reference proteome</keyword>
<dbReference type="RefSeq" id="WP_258828693.1">
    <property type="nucleotide sequence ID" value="NZ_JANUHA010000010.1"/>
</dbReference>
<evidence type="ECO:0000313" key="3">
    <source>
        <dbReference type="Proteomes" id="UP001206572"/>
    </source>
</evidence>
<proteinExistence type="predicted"/>
<dbReference type="PANTHER" id="PTHR30373">
    <property type="entry name" value="UPF0603 PROTEIN YGCG"/>
    <property type="match status" value="1"/>
</dbReference>
<dbReference type="PANTHER" id="PTHR30373:SF8">
    <property type="entry name" value="BLL7265 PROTEIN"/>
    <property type="match status" value="1"/>
</dbReference>
<dbReference type="Pfam" id="PF04536">
    <property type="entry name" value="TPM_phosphatase"/>
    <property type="match status" value="1"/>
</dbReference>
<protein>
    <submittedName>
        <fullName evidence="2">TPM domain-containing protein</fullName>
    </submittedName>
</protein>
<dbReference type="Gene3D" id="3.10.310.50">
    <property type="match status" value="1"/>
</dbReference>
<feature type="domain" description="TPM" evidence="1">
    <location>
        <begin position="7"/>
        <end position="128"/>
    </location>
</feature>
<evidence type="ECO:0000313" key="2">
    <source>
        <dbReference type="EMBL" id="MCS0597670.1"/>
    </source>
</evidence>
<dbReference type="Proteomes" id="UP001206572">
    <property type="component" value="Unassembled WGS sequence"/>
</dbReference>
<gene>
    <name evidence="2" type="ORF">NX780_15075</name>
</gene>
<evidence type="ECO:0000259" key="1">
    <source>
        <dbReference type="Pfam" id="PF04536"/>
    </source>
</evidence>
<dbReference type="InterPro" id="IPR007621">
    <property type="entry name" value="TPM_dom"/>
</dbReference>
<organism evidence="2 3">
    <name type="scientific">Massilia agri</name>
    <dbReference type="NCBI Taxonomy" id="1886785"/>
    <lineage>
        <taxon>Bacteria</taxon>
        <taxon>Pseudomonadati</taxon>
        <taxon>Pseudomonadota</taxon>
        <taxon>Betaproteobacteria</taxon>
        <taxon>Burkholderiales</taxon>
        <taxon>Oxalobacteraceae</taxon>
        <taxon>Telluria group</taxon>
        <taxon>Massilia</taxon>
    </lineage>
</organism>
<sequence length="151" mass="16779">MEAKRAFPEATLTAIGEAITAGEQTHRGEVRLIVEKGLSFDDAWDGVTNRQRALALFADYGVWDTEDNCGVLIYINLAEHKVDIVADRGIDRKIDSATWQAVCRTMTEGFRNGQFHEATLAAIEQVNALLREHFPANGARPNELPDKPLML</sequence>
<comment type="caution">
    <text evidence="2">The sequence shown here is derived from an EMBL/GenBank/DDBJ whole genome shotgun (WGS) entry which is preliminary data.</text>
</comment>